<protein>
    <submittedName>
        <fullName evidence="2">Uncharacterized protein</fullName>
    </submittedName>
</protein>
<proteinExistence type="predicted"/>
<feature type="region of interest" description="Disordered" evidence="1">
    <location>
        <begin position="103"/>
        <end position="138"/>
    </location>
</feature>
<name>A0A9P7ZW57_MORAP</name>
<sequence>MQQLTMDYDKFTRIMSDNGQQLSRVQVITYDDLHNTVNKAMRKDPDPLLSCIKWMEDFEENDPFTYYNRSLGILHQFINPIIQGDRKEFNIWRQSERVGQSFRDSLANEHSSLSKYPRIGARSPPETERDDSDETAIEDWKVLKSQ</sequence>
<reference evidence="2" key="1">
    <citation type="submission" date="2021-07" db="EMBL/GenBank/DDBJ databases">
        <title>Draft genome of Mortierella alpina, strain LL118, isolated from an aspen leaf litter sample.</title>
        <authorList>
            <person name="Yang S."/>
            <person name="Vinatzer B.A."/>
        </authorList>
    </citation>
    <scope>NUCLEOTIDE SEQUENCE</scope>
    <source>
        <strain evidence="2">LL118</strain>
    </source>
</reference>
<evidence type="ECO:0000313" key="3">
    <source>
        <dbReference type="Proteomes" id="UP000717515"/>
    </source>
</evidence>
<accession>A0A9P7ZW57</accession>
<gene>
    <name evidence="2" type="ORF">KVV02_002864</name>
</gene>
<dbReference type="EMBL" id="JAIFTL010000489">
    <property type="protein sequence ID" value="KAG9319333.1"/>
    <property type="molecule type" value="Genomic_DNA"/>
</dbReference>
<evidence type="ECO:0000256" key="1">
    <source>
        <dbReference type="SAM" id="MobiDB-lite"/>
    </source>
</evidence>
<evidence type="ECO:0000313" key="2">
    <source>
        <dbReference type="EMBL" id="KAG9319333.1"/>
    </source>
</evidence>
<dbReference type="Proteomes" id="UP000717515">
    <property type="component" value="Unassembled WGS sequence"/>
</dbReference>
<organism evidence="2 3">
    <name type="scientific">Mortierella alpina</name>
    <name type="common">Oleaginous fungus</name>
    <name type="synonym">Mortierella renispora</name>
    <dbReference type="NCBI Taxonomy" id="64518"/>
    <lineage>
        <taxon>Eukaryota</taxon>
        <taxon>Fungi</taxon>
        <taxon>Fungi incertae sedis</taxon>
        <taxon>Mucoromycota</taxon>
        <taxon>Mortierellomycotina</taxon>
        <taxon>Mortierellomycetes</taxon>
        <taxon>Mortierellales</taxon>
        <taxon>Mortierellaceae</taxon>
        <taxon>Mortierella</taxon>
    </lineage>
</organism>
<comment type="caution">
    <text evidence="2">The sequence shown here is derived from an EMBL/GenBank/DDBJ whole genome shotgun (WGS) entry which is preliminary data.</text>
</comment>
<dbReference type="AlphaFoldDB" id="A0A9P7ZW57"/>
<feature type="compositionally biased region" description="Acidic residues" evidence="1">
    <location>
        <begin position="128"/>
        <end position="137"/>
    </location>
</feature>